<feature type="domain" description="OTU" evidence="1">
    <location>
        <begin position="248"/>
        <end position="401"/>
    </location>
</feature>
<reference evidence="3 4" key="1">
    <citation type="submission" date="2022-05" db="EMBL/GenBank/DDBJ databases">
        <authorList>
            <consortium name="Genoscope - CEA"/>
            <person name="William W."/>
        </authorList>
    </citation>
    <scope>NUCLEOTIDE SEQUENCE [LARGE SCALE GENOMIC DNA]</scope>
</reference>
<sequence>MEKNLNSFIERCSNVPYSPLTEATFIEIENLRKHIQKGCLSEIPPGCGTERNEGLHRLLNRSMISGATTLSVQLAMALLTLLFYHHNQKISAEKHFCSSKIKPVAPVVTKVTNSNVLTGNAEFETESGDDKDRQRQFSTELDIEDGKIFQISENSFASSNPFIIMVETIEDLSQESIAAALISATYNLSEMIKKVKEKNNDRSFNALDTVHLSKMTKLLTSEDNIDTDDPTINIHSETLKRHLATFNLQLDRVQSDGDCAFRTIIRKVRKLVHNEAGQLSDHLRRLELLSTEDLDTYTLRQLFVDAVLADDCSISNFFEGPHADVERKAREFSVRRFFDQEIGDFVIRLCSNILQAPIMVITSSETIPFLPFNCDNPLSNTPIYIAHHYFGAGHYDATESITNYPIEAELQHAQEQAVSRICYCGREAKSRSEHFCVSTEKSCCPCVSNKKNCQAQSKCHNCDNRSQNPQKLSCRCGESRAKGRKTGQNFCMDVTGQRRTKCPCYSNGKPCSIHCSCFNCENRYGIRVTHSTDDCKAEKKKRTTSTPPSLKRRLTAAILELGGGI</sequence>
<dbReference type="PROSITE" id="PS50802">
    <property type="entry name" value="OTU"/>
    <property type="match status" value="1"/>
</dbReference>
<gene>
    <name evidence="3" type="ORF">PEVE_00011500</name>
</gene>
<dbReference type="SUPFAM" id="SSF54001">
    <property type="entry name" value="Cysteine proteinases"/>
    <property type="match status" value="1"/>
</dbReference>
<dbReference type="PROSITE" id="PS51634">
    <property type="entry name" value="CRC"/>
    <property type="match status" value="1"/>
</dbReference>
<dbReference type="Proteomes" id="UP001159427">
    <property type="component" value="Unassembled WGS sequence"/>
</dbReference>
<evidence type="ECO:0000313" key="4">
    <source>
        <dbReference type="Proteomes" id="UP001159427"/>
    </source>
</evidence>
<comment type="caution">
    <text evidence="3">The sequence shown here is derived from an EMBL/GenBank/DDBJ whole genome shotgun (WGS) entry which is preliminary data.</text>
</comment>
<proteinExistence type="predicted"/>
<accession>A0ABN8LWG2</accession>
<evidence type="ECO:0000259" key="2">
    <source>
        <dbReference type="PROSITE" id="PS51634"/>
    </source>
</evidence>
<organism evidence="3 4">
    <name type="scientific">Porites evermanni</name>
    <dbReference type="NCBI Taxonomy" id="104178"/>
    <lineage>
        <taxon>Eukaryota</taxon>
        <taxon>Metazoa</taxon>
        <taxon>Cnidaria</taxon>
        <taxon>Anthozoa</taxon>
        <taxon>Hexacorallia</taxon>
        <taxon>Scleractinia</taxon>
        <taxon>Fungiina</taxon>
        <taxon>Poritidae</taxon>
        <taxon>Porites</taxon>
    </lineage>
</organism>
<dbReference type="InterPro" id="IPR003323">
    <property type="entry name" value="OTU_dom"/>
</dbReference>
<feature type="domain" description="CRC" evidence="2">
    <location>
        <begin position="430"/>
        <end position="525"/>
    </location>
</feature>
<dbReference type="CDD" id="cd22744">
    <property type="entry name" value="OTU"/>
    <property type="match status" value="1"/>
</dbReference>
<dbReference type="Gene3D" id="3.90.70.80">
    <property type="match status" value="1"/>
</dbReference>
<evidence type="ECO:0000313" key="3">
    <source>
        <dbReference type="EMBL" id="CAH3021454.1"/>
    </source>
</evidence>
<dbReference type="InterPro" id="IPR005172">
    <property type="entry name" value="CRC"/>
</dbReference>
<keyword evidence="4" id="KW-1185">Reference proteome</keyword>
<name>A0ABN8LWG2_9CNID</name>
<evidence type="ECO:0000259" key="1">
    <source>
        <dbReference type="PROSITE" id="PS50802"/>
    </source>
</evidence>
<evidence type="ECO:0008006" key="5">
    <source>
        <dbReference type="Google" id="ProtNLM"/>
    </source>
</evidence>
<dbReference type="EMBL" id="CALNXI010000183">
    <property type="protein sequence ID" value="CAH3021454.1"/>
    <property type="molecule type" value="Genomic_DNA"/>
</dbReference>
<protein>
    <recommendedName>
        <fullName evidence="5">OTU domain-containing protein</fullName>
    </recommendedName>
</protein>
<dbReference type="InterPro" id="IPR038765">
    <property type="entry name" value="Papain-like_cys_pep_sf"/>
</dbReference>